<dbReference type="Gene3D" id="1.10.10.10">
    <property type="entry name" value="Winged helix-like DNA-binding domain superfamily/Winged helix DNA-binding domain"/>
    <property type="match status" value="1"/>
</dbReference>
<dbReference type="Pfam" id="PF07848">
    <property type="entry name" value="PaaX"/>
    <property type="match status" value="1"/>
</dbReference>
<keyword evidence="3" id="KW-1185">Reference proteome</keyword>
<dbReference type="Gene3D" id="3.30.70.2650">
    <property type="match status" value="1"/>
</dbReference>
<sequence>MRTKASPKQLILGLMLAAKGKPVKAAHMVLAGQLFGVSENHVRVALTRLSGEGFLRSVSRGVYTLGAKAVPTGDDVKDWTSRLTAPAAWTGQFIAAYTAHLGRKDRQQVQLRERALALYGFRPWHAGLYLRPDNLNWGLDGLEARLHDKGLDPETTLFKMLPRDEAEQHAIQKLWDAKKLERFYKTHADKMNLWLSNYGKMPLERAAKEAYLLGSEGIYQVRHDPLLPAQWLDTTLRSAFFQCVQQFDQAGHVIWHTLQQRILKDETPLY</sequence>
<name>A0ABT1WF72_9BURK</name>
<gene>
    <name evidence="2" type="ORF">NQT62_06875</name>
</gene>
<dbReference type="PANTHER" id="PTHR30319">
    <property type="entry name" value="PHENYLACETIC ACID REGULATOR-RELATED TRANSCRIPTIONAL REPRESSOR"/>
    <property type="match status" value="1"/>
</dbReference>
<dbReference type="PANTHER" id="PTHR30319:SF1">
    <property type="entry name" value="TRANSCRIPTIONAL REPRESSOR PAAX"/>
    <property type="match status" value="1"/>
</dbReference>
<reference evidence="2 3" key="1">
    <citation type="submission" date="2022-07" db="EMBL/GenBank/DDBJ databases">
        <authorList>
            <person name="Xamxidin M."/>
            <person name="Wu M."/>
        </authorList>
    </citation>
    <scope>NUCLEOTIDE SEQUENCE [LARGE SCALE GENOMIC DNA]</scope>
    <source>
        <strain evidence="2 3">NBRC 111650</strain>
    </source>
</reference>
<dbReference type="InterPro" id="IPR036388">
    <property type="entry name" value="WH-like_DNA-bd_sf"/>
</dbReference>
<dbReference type="Proteomes" id="UP001204142">
    <property type="component" value="Unassembled WGS sequence"/>
</dbReference>
<feature type="domain" description="Transcriptional repressor PaaX-like N-terminal" evidence="1">
    <location>
        <begin position="12"/>
        <end position="68"/>
    </location>
</feature>
<accession>A0ABT1WF72</accession>
<evidence type="ECO:0000313" key="3">
    <source>
        <dbReference type="Proteomes" id="UP001204142"/>
    </source>
</evidence>
<proteinExistence type="predicted"/>
<comment type="caution">
    <text evidence="2">The sequence shown here is derived from an EMBL/GenBank/DDBJ whole genome shotgun (WGS) entry which is preliminary data.</text>
</comment>
<dbReference type="InterPro" id="IPR012906">
    <property type="entry name" value="PaaX-like_N"/>
</dbReference>
<organism evidence="2 3">
    <name type="scientific">Limnobacter humi</name>
    <dbReference type="NCBI Taxonomy" id="1778671"/>
    <lineage>
        <taxon>Bacteria</taxon>
        <taxon>Pseudomonadati</taxon>
        <taxon>Pseudomonadota</taxon>
        <taxon>Betaproteobacteria</taxon>
        <taxon>Burkholderiales</taxon>
        <taxon>Burkholderiaceae</taxon>
        <taxon>Limnobacter</taxon>
    </lineage>
</organism>
<protein>
    <submittedName>
        <fullName evidence="2">PaaX family transcriptional regulator</fullName>
    </submittedName>
</protein>
<evidence type="ECO:0000313" key="2">
    <source>
        <dbReference type="EMBL" id="MCQ8896160.1"/>
    </source>
</evidence>
<evidence type="ECO:0000259" key="1">
    <source>
        <dbReference type="Pfam" id="PF07848"/>
    </source>
</evidence>
<dbReference type="EMBL" id="JANIGO010000002">
    <property type="protein sequence ID" value="MCQ8896160.1"/>
    <property type="molecule type" value="Genomic_DNA"/>
</dbReference>
<dbReference type="RefSeq" id="WP_256763921.1">
    <property type="nucleotide sequence ID" value="NZ_JANIGO010000002.1"/>
</dbReference>